<dbReference type="AlphaFoldDB" id="A0AAD2HCS4"/>
<dbReference type="EMBL" id="CAVNYO010000181">
    <property type="protein sequence ID" value="CAK5272449.1"/>
    <property type="molecule type" value="Genomic_DNA"/>
</dbReference>
<gene>
    <name evidence="3" type="ORF">MYCIT1_LOCUS18102</name>
</gene>
<sequence length="72" mass="7886">PPALLLLLLLITLLVSQAVHDGYRVLRVLPRFIDRDGVNRLTGRANHERSDHPTVGDESIAAVLDSNPVHGD</sequence>
<feature type="compositionally biased region" description="Basic and acidic residues" evidence="1">
    <location>
        <begin position="45"/>
        <end position="55"/>
    </location>
</feature>
<feature type="region of interest" description="Disordered" evidence="1">
    <location>
        <begin position="40"/>
        <end position="72"/>
    </location>
</feature>
<keyword evidence="2" id="KW-0732">Signal</keyword>
<dbReference type="Proteomes" id="UP001295794">
    <property type="component" value="Unassembled WGS sequence"/>
</dbReference>
<accession>A0AAD2HCS4</accession>
<feature type="non-terminal residue" evidence="3">
    <location>
        <position position="72"/>
    </location>
</feature>
<evidence type="ECO:0000256" key="1">
    <source>
        <dbReference type="SAM" id="MobiDB-lite"/>
    </source>
</evidence>
<evidence type="ECO:0000256" key="2">
    <source>
        <dbReference type="SAM" id="SignalP"/>
    </source>
</evidence>
<name>A0AAD2HCS4_9AGAR</name>
<comment type="caution">
    <text evidence="3">The sequence shown here is derived from an EMBL/GenBank/DDBJ whole genome shotgun (WGS) entry which is preliminary data.</text>
</comment>
<feature type="chain" id="PRO_5042440729" evidence="2">
    <location>
        <begin position="19"/>
        <end position="72"/>
    </location>
</feature>
<reference evidence="3" key="1">
    <citation type="submission" date="2023-11" db="EMBL/GenBank/DDBJ databases">
        <authorList>
            <person name="De Vega J J."/>
            <person name="De Vega J J."/>
        </authorList>
    </citation>
    <scope>NUCLEOTIDE SEQUENCE</scope>
</reference>
<proteinExistence type="predicted"/>
<dbReference type="EMBL" id="CAVNYO010000181">
    <property type="protein sequence ID" value="CAK5272450.1"/>
    <property type="molecule type" value="Genomic_DNA"/>
</dbReference>
<evidence type="ECO:0000313" key="4">
    <source>
        <dbReference type="Proteomes" id="UP001295794"/>
    </source>
</evidence>
<protein>
    <submittedName>
        <fullName evidence="3">Uncharacterized protein</fullName>
    </submittedName>
</protein>
<keyword evidence="4" id="KW-1185">Reference proteome</keyword>
<evidence type="ECO:0000313" key="3">
    <source>
        <dbReference type="EMBL" id="CAK5272449.1"/>
    </source>
</evidence>
<feature type="signal peptide" evidence="2">
    <location>
        <begin position="1"/>
        <end position="18"/>
    </location>
</feature>
<organism evidence="3 4">
    <name type="scientific">Mycena citricolor</name>
    <dbReference type="NCBI Taxonomy" id="2018698"/>
    <lineage>
        <taxon>Eukaryota</taxon>
        <taxon>Fungi</taxon>
        <taxon>Dikarya</taxon>
        <taxon>Basidiomycota</taxon>
        <taxon>Agaricomycotina</taxon>
        <taxon>Agaricomycetes</taxon>
        <taxon>Agaricomycetidae</taxon>
        <taxon>Agaricales</taxon>
        <taxon>Marasmiineae</taxon>
        <taxon>Mycenaceae</taxon>
        <taxon>Mycena</taxon>
    </lineage>
</organism>